<dbReference type="InterPro" id="IPR007329">
    <property type="entry name" value="FMN-bd"/>
</dbReference>
<evidence type="ECO:0000259" key="2">
    <source>
        <dbReference type="SMART" id="SM00900"/>
    </source>
</evidence>
<accession>A0ABQ1T6J7</accession>
<keyword evidence="1" id="KW-0732">Signal</keyword>
<dbReference type="SMART" id="SM00900">
    <property type="entry name" value="FMN_bind"/>
    <property type="match status" value="1"/>
</dbReference>
<name>A0ABQ1T6J7_9GAMM</name>
<dbReference type="RefSeq" id="WP_100144864.1">
    <property type="nucleotide sequence ID" value="NZ_BMKO01000006.1"/>
</dbReference>
<proteinExistence type="predicted"/>
<reference evidence="4" key="1">
    <citation type="journal article" date="2019" name="Int. J. Syst. Evol. Microbiol.">
        <title>The Global Catalogue of Microorganisms (GCM) 10K type strain sequencing project: providing services to taxonomists for standard genome sequencing and annotation.</title>
        <authorList>
            <consortium name="The Broad Institute Genomics Platform"/>
            <consortium name="The Broad Institute Genome Sequencing Center for Infectious Disease"/>
            <person name="Wu L."/>
            <person name="Ma J."/>
        </authorList>
    </citation>
    <scope>NUCLEOTIDE SEQUENCE [LARGE SCALE GENOMIC DNA]</scope>
    <source>
        <strain evidence="4">CGMCC 1.16033</strain>
    </source>
</reference>
<dbReference type="Pfam" id="PF04205">
    <property type="entry name" value="FMN_bind"/>
    <property type="match status" value="1"/>
</dbReference>
<comment type="caution">
    <text evidence="3">The sequence shown here is derived from an EMBL/GenBank/DDBJ whole genome shotgun (WGS) entry which is preliminary data.</text>
</comment>
<keyword evidence="4" id="KW-1185">Reference proteome</keyword>
<dbReference type="Proteomes" id="UP000606498">
    <property type="component" value="Unassembled WGS sequence"/>
</dbReference>
<protein>
    <recommendedName>
        <fullName evidence="2">FMN-binding domain-containing protein</fullName>
    </recommendedName>
</protein>
<organism evidence="3 4">
    <name type="scientific">Shewanella carassii</name>
    <dbReference type="NCBI Taxonomy" id="1987584"/>
    <lineage>
        <taxon>Bacteria</taxon>
        <taxon>Pseudomonadati</taxon>
        <taxon>Pseudomonadota</taxon>
        <taxon>Gammaproteobacteria</taxon>
        <taxon>Alteromonadales</taxon>
        <taxon>Shewanellaceae</taxon>
        <taxon>Shewanella</taxon>
    </lineage>
</organism>
<feature type="chain" id="PRO_5046100904" description="FMN-binding domain-containing protein" evidence="1">
    <location>
        <begin position="21"/>
        <end position="190"/>
    </location>
</feature>
<evidence type="ECO:0000256" key="1">
    <source>
        <dbReference type="SAM" id="SignalP"/>
    </source>
</evidence>
<evidence type="ECO:0000313" key="3">
    <source>
        <dbReference type="EMBL" id="GGE84765.1"/>
    </source>
</evidence>
<sequence>MKTLIALLSLFLLPFAQTQAAQSVYQSPADFVTQALGSQGKGQAKAKVFWFSAEQRQIIEEILAHDFRPLRTRYWQQGDDTVWILEEIGKEAPITVGIQVRHGQIYRTKVLIYRESRGDEVRHDFFTDQFKSATLTKDKQLDKHIDGITGATLSVRALTKLARIALYLDQQLSLQHGLQQHSLQQNSEPR</sequence>
<feature type="signal peptide" evidence="1">
    <location>
        <begin position="1"/>
        <end position="20"/>
    </location>
</feature>
<evidence type="ECO:0000313" key="4">
    <source>
        <dbReference type="Proteomes" id="UP000606498"/>
    </source>
</evidence>
<feature type="domain" description="FMN-binding" evidence="2">
    <location>
        <begin position="89"/>
        <end position="169"/>
    </location>
</feature>
<dbReference type="EMBL" id="BMKO01000006">
    <property type="protein sequence ID" value="GGE84765.1"/>
    <property type="molecule type" value="Genomic_DNA"/>
</dbReference>
<gene>
    <name evidence="3" type="ORF">GCM10011520_26530</name>
</gene>